<evidence type="ECO:0000313" key="2">
    <source>
        <dbReference type="EMBL" id="CAF1110064.1"/>
    </source>
</evidence>
<comment type="caution">
    <text evidence="2">The sequence shown here is derived from an EMBL/GenBank/DDBJ whole genome shotgun (WGS) entry which is preliminary data.</text>
</comment>
<proteinExistence type="predicted"/>
<sequence length="177" mass="20359">MASSNAQPTKWANTNTEQQSQKQGQNLETFSLLWLDQHVNESKDNRVTQKQLRGTINCLLTFESGNECEEHIGQSKDEKIVLIVSGRLGKFRFDELKEYLNTTDVKKHGFMSEDCTSVQGLTKGFLAFPAVVYKEHKTSNVHDYSPLYDSDFESETDTNENHSVEDENKKMEQFKLR</sequence>
<name>A0A814PS14_9BILA</name>
<accession>A0A814PS14</accession>
<reference evidence="2" key="1">
    <citation type="submission" date="2021-02" db="EMBL/GenBank/DDBJ databases">
        <authorList>
            <person name="Nowell W R."/>
        </authorList>
    </citation>
    <scope>NUCLEOTIDE SEQUENCE</scope>
</reference>
<gene>
    <name evidence="2" type="ORF">GPM918_LOCUS19184</name>
    <name evidence="3" type="ORF">SRO942_LOCUS19183</name>
</gene>
<evidence type="ECO:0000256" key="1">
    <source>
        <dbReference type="SAM" id="MobiDB-lite"/>
    </source>
</evidence>
<dbReference type="EMBL" id="CAJOBC010005744">
    <property type="protein sequence ID" value="CAF3874496.1"/>
    <property type="molecule type" value="Genomic_DNA"/>
</dbReference>
<feature type="region of interest" description="Disordered" evidence="1">
    <location>
        <begin position="1"/>
        <end position="22"/>
    </location>
</feature>
<dbReference type="Proteomes" id="UP000681722">
    <property type="component" value="Unassembled WGS sequence"/>
</dbReference>
<keyword evidence="4" id="KW-1185">Reference proteome</keyword>
<feature type="region of interest" description="Disordered" evidence="1">
    <location>
        <begin position="151"/>
        <end position="177"/>
    </location>
</feature>
<evidence type="ECO:0000313" key="4">
    <source>
        <dbReference type="Proteomes" id="UP000663829"/>
    </source>
</evidence>
<protein>
    <submittedName>
        <fullName evidence="2">Uncharacterized protein</fullName>
    </submittedName>
</protein>
<dbReference type="Proteomes" id="UP000663829">
    <property type="component" value="Unassembled WGS sequence"/>
</dbReference>
<dbReference type="AlphaFoldDB" id="A0A814PS14"/>
<feature type="compositionally biased region" description="Basic and acidic residues" evidence="1">
    <location>
        <begin position="159"/>
        <end position="177"/>
    </location>
</feature>
<evidence type="ECO:0000313" key="3">
    <source>
        <dbReference type="EMBL" id="CAF3874496.1"/>
    </source>
</evidence>
<dbReference type="EMBL" id="CAJNOQ010005743">
    <property type="protein sequence ID" value="CAF1110064.1"/>
    <property type="molecule type" value="Genomic_DNA"/>
</dbReference>
<organism evidence="2 4">
    <name type="scientific">Didymodactylos carnosus</name>
    <dbReference type="NCBI Taxonomy" id="1234261"/>
    <lineage>
        <taxon>Eukaryota</taxon>
        <taxon>Metazoa</taxon>
        <taxon>Spiralia</taxon>
        <taxon>Gnathifera</taxon>
        <taxon>Rotifera</taxon>
        <taxon>Eurotatoria</taxon>
        <taxon>Bdelloidea</taxon>
        <taxon>Philodinida</taxon>
        <taxon>Philodinidae</taxon>
        <taxon>Didymodactylos</taxon>
    </lineage>
</organism>